<reference evidence="3" key="1">
    <citation type="submission" date="2024-06" db="EMBL/GenBank/DDBJ databases">
        <authorList>
            <person name="Ryan C."/>
        </authorList>
    </citation>
    <scope>NUCLEOTIDE SEQUENCE [LARGE SCALE GENOMIC DNA]</scope>
</reference>
<feature type="domain" description="F-box" evidence="1">
    <location>
        <begin position="15"/>
        <end position="53"/>
    </location>
</feature>
<proteinExistence type="predicted"/>
<protein>
    <recommendedName>
        <fullName evidence="1">F-box domain-containing protein</fullName>
    </recommendedName>
</protein>
<dbReference type="PANTHER" id="PTHR32133">
    <property type="entry name" value="OS07G0120400 PROTEIN"/>
    <property type="match status" value="1"/>
</dbReference>
<evidence type="ECO:0000259" key="1">
    <source>
        <dbReference type="Pfam" id="PF00646"/>
    </source>
</evidence>
<dbReference type="EMBL" id="OZ075118">
    <property type="protein sequence ID" value="CAL5091815.1"/>
    <property type="molecule type" value="Genomic_DNA"/>
</dbReference>
<dbReference type="InterPro" id="IPR036047">
    <property type="entry name" value="F-box-like_dom_sf"/>
</dbReference>
<evidence type="ECO:0000313" key="3">
    <source>
        <dbReference type="Proteomes" id="UP001497457"/>
    </source>
</evidence>
<accession>A0ABC9GD34</accession>
<dbReference type="InterPro" id="IPR001810">
    <property type="entry name" value="F-box_dom"/>
</dbReference>
<name>A0ABC9GD34_9POAL</name>
<organism evidence="2 3">
    <name type="scientific">Urochloa decumbens</name>
    <dbReference type="NCBI Taxonomy" id="240449"/>
    <lineage>
        <taxon>Eukaryota</taxon>
        <taxon>Viridiplantae</taxon>
        <taxon>Streptophyta</taxon>
        <taxon>Embryophyta</taxon>
        <taxon>Tracheophyta</taxon>
        <taxon>Spermatophyta</taxon>
        <taxon>Magnoliopsida</taxon>
        <taxon>Liliopsida</taxon>
        <taxon>Poales</taxon>
        <taxon>Poaceae</taxon>
        <taxon>PACMAD clade</taxon>
        <taxon>Panicoideae</taxon>
        <taxon>Panicodae</taxon>
        <taxon>Paniceae</taxon>
        <taxon>Melinidinae</taxon>
        <taxon>Urochloa</taxon>
    </lineage>
</organism>
<dbReference type="SUPFAM" id="SSF117281">
    <property type="entry name" value="Kelch motif"/>
    <property type="match status" value="1"/>
</dbReference>
<dbReference type="PANTHER" id="PTHR32133:SF358">
    <property type="entry name" value="F-BOX DOMAIN-CONTAINING PROTEIN"/>
    <property type="match status" value="1"/>
</dbReference>
<sequence>MAPSPPTRRPPDLMEELVEEVLLRFPPDDPASLVRAALVSRRWCCLISGRGFRRRFRELHRAAPMLGFICNVLMNVRDVDRRHKARFVPTSSCLPHAGRPRWRALDARHGRVLLCRCADFSRGEDCLHPFVVWDPVTGEELQLPSLPMERCHPFPVGFNAEVLCAGGHLDGHFLVVFVGMYKDGMVAYEYSSEADVWSEPTILQHLYEYVDLVPAAVVGNAVYFSFEFGTRILKYDLGTREMSLIDMPCASFQRILMTTDEGRLGFTMVDYDCKLYLWSMEVVGARDDVVWTQDRVIELRDLLPADELLSLPCVVGYVNGHGAIFVGTNDGFYTIDLKSNLVKKVGRGLACMKDGDVDMGYGGEYVIPYTSFLFPALGAVSIATGRSAGASSA</sequence>
<dbReference type="AlphaFoldDB" id="A0ABC9GD34"/>
<evidence type="ECO:0000313" key="2">
    <source>
        <dbReference type="EMBL" id="CAL5091815.1"/>
    </source>
</evidence>
<dbReference type="Proteomes" id="UP001497457">
    <property type="component" value="Chromosome 8b"/>
</dbReference>
<dbReference type="Pfam" id="PF00646">
    <property type="entry name" value="F-box"/>
    <property type="match status" value="1"/>
</dbReference>
<dbReference type="SUPFAM" id="SSF81383">
    <property type="entry name" value="F-box domain"/>
    <property type="match status" value="1"/>
</dbReference>
<gene>
    <name evidence="2" type="ORF">URODEC1_LOCUS114569</name>
</gene>
<keyword evidence="3" id="KW-1185">Reference proteome</keyword>
<reference evidence="2 3" key="2">
    <citation type="submission" date="2024-10" db="EMBL/GenBank/DDBJ databases">
        <authorList>
            <person name="Ryan C."/>
        </authorList>
    </citation>
    <scope>NUCLEOTIDE SEQUENCE [LARGE SCALE GENOMIC DNA]</scope>
</reference>
<dbReference type="InterPro" id="IPR015915">
    <property type="entry name" value="Kelch-typ_b-propeller"/>
</dbReference>